<organism evidence="1 2">
    <name type="scientific">Williamsia sterculiae</name>
    <dbReference type="NCBI Taxonomy" id="1344003"/>
    <lineage>
        <taxon>Bacteria</taxon>
        <taxon>Bacillati</taxon>
        <taxon>Actinomycetota</taxon>
        <taxon>Actinomycetes</taxon>
        <taxon>Mycobacteriales</taxon>
        <taxon>Nocardiaceae</taxon>
        <taxon>Williamsia</taxon>
    </lineage>
</organism>
<protein>
    <submittedName>
        <fullName evidence="1">Uncharacterized protein</fullName>
    </submittedName>
</protein>
<dbReference type="STRING" id="1344003.SAMN05445060_2726"/>
<dbReference type="Proteomes" id="UP000186218">
    <property type="component" value="Unassembled WGS sequence"/>
</dbReference>
<proteinExistence type="predicted"/>
<dbReference type="EMBL" id="FTNT01000008">
    <property type="protein sequence ID" value="SIS11330.1"/>
    <property type="molecule type" value="Genomic_DNA"/>
</dbReference>
<keyword evidence="2" id="KW-1185">Reference proteome</keyword>
<dbReference type="AlphaFoldDB" id="A0A1N7GFJ8"/>
<reference evidence="1 2" key="1">
    <citation type="submission" date="2017-01" db="EMBL/GenBank/DDBJ databases">
        <authorList>
            <person name="Mah S.A."/>
            <person name="Swanson W.J."/>
            <person name="Moy G.W."/>
            <person name="Vacquier V.D."/>
        </authorList>
    </citation>
    <scope>NUCLEOTIDE SEQUENCE [LARGE SCALE GENOMIC DNA]</scope>
    <source>
        <strain evidence="1 2">CPCC 203464</strain>
    </source>
</reference>
<dbReference type="InterPro" id="IPR044000">
    <property type="entry name" value="Phage_tube_2"/>
</dbReference>
<accession>A0A1N7GFJ8</accession>
<evidence type="ECO:0000313" key="2">
    <source>
        <dbReference type="Proteomes" id="UP000186218"/>
    </source>
</evidence>
<dbReference type="RefSeq" id="WP_234974403.1">
    <property type="nucleotide sequence ID" value="NZ_FTNT01000008.1"/>
</dbReference>
<sequence length="330" mass="35933">MPPNDPFLGRRVSIGFGVETTPGTSVAPSFFFKHLSLDFQRRKTNIKNESAMGRNEKYNDSADVAFWADGKFEGKVGDISIGYILANVIGAPVTTANADASGTVKNHTFDISSTVLPPALTTTRIDPKTNRRHAMSYISDVEIKIETGGWLTVSGKISAKKGATGTDTRSFVYEREFTSTHVFAKLANNVAGLAAASEVDVKTITIKLVRPVDPYIPLHASEPASFDLGEFEISSEVVLRYRNTTYEDLWYNNTIQAFQVTASNTDVTIGTATNPTLTFTVPRARVNDFGMNTDLGNYVEQTLTIDGELDTVAGYLVRAVLTNTQTGYTA</sequence>
<name>A0A1N7GFJ8_9NOCA</name>
<dbReference type="Pfam" id="PF18906">
    <property type="entry name" value="Phage_tube_2"/>
    <property type="match status" value="1"/>
</dbReference>
<gene>
    <name evidence="1" type="ORF">SAMN05445060_2726</name>
</gene>
<evidence type="ECO:0000313" key="1">
    <source>
        <dbReference type="EMBL" id="SIS11330.1"/>
    </source>
</evidence>